<sequence>MTGRNQEITPHVRNYRRSPLRSNNPIELSMTICVIAYTIPGISMKPILAIAQDTHF</sequence>
<keyword evidence="3" id="KW-1185">Reference proteome</keyword>
<gene>
    <name evidence="2" type="ORF">KSP40_PGU001116</name>
</gene>
<name>A0ABR2LWM7_9ASPA</name>
<organism evidence="2 3">
    <name type="scientific">Platanthera guangdongensis</name>
    <dbReference type="NCBI Taxonomy" id="2320717"/>
    <lineage>
        <taxon>Eukaryota</taxon>
        <taxon>Viridiplantae</taxon>
        <taxon>Streptophyta</taxon>
        <taxon>Embryophyta</taxon>
        <taxon>Tracheophyta</taxon>
        <taxon>Spermatophyta</taxon>
        <taxon>Magnoliopsida</taxon>
        <taxon>Liliopsida</taxon>
        <taxon>Asparagales</taxon>
        <taxon>Orchidaceae</taxon>
        <taxon>Orchidoideae</taxon>
        <taxon>Orchideae</taxon>
        <taxon>Orchidinae</taxon>
        <taxon>Platanthera</taxon>
    </lineage>
</organism>
<evidence type="ECO:0000313" key="3">
    <source>
        <dbReference type="Proteomes" id="UP001412067"/>
    </source>
</evidence>
<accession>A0ABR2LWM7</accession>
<feature type="region of interest" description="Disordered" evidence="1">
    <location>
        <begin position="1"/>
        <end position="20"/>
    </location>
</feature>
<comment type="caution">
    <text evidence="2">The sequence shown here is derived from an EMBL/GenBank/DDBJ whole genome shotgun (WGS) entry which is preliminary data.</text>
</comment>
<proteinExistence type="predicted"/>
<dbReference type="Proteomes" id="UP001412067">
    <property type="component" value="Unassembled WGS sequence"/>
</dbReference>
<evidence type="ECO:0000313" key="2">
    <source>
        <dbReference type="EMBL" id="KAK8953150.1"/>
    </source>
</evidence>
<reference evidence="2 3" key="1">
    <citation type="journal article" date="2022" name="Nat. Plants">
        <title>Genomes of leafy and leafless Platanthera orchids illuminate the evolution of mycoheterotrophy.</title>
        <authorList>
            <person name="Li M.H."/>
            <person name="Liu K.W."/>
            <person name="Li Z."/>
            <person name="Lu H.C."/>
            <person name="Ye Q.L."/>
            <person name="Zhang D."/>
            <person name="Wang J.Y."/>
            <person name="Li Y.F."/>
            <person name="Zhong Z.M."/>
            <person name="Liu X."/>
            <person name="Yu X."/>
            <person name="Liu D.K."/>
            <person name="Tu X.D."/>
            <person name="Liu B."/>
            <person name="Hao Y."/>
            <person name="Liao X.Y."/>
            <person name="Jiang Y.T."/>
            <person name="Sun W.H."/>
            <person name="Chen J."/>
            <person name="Chen Y.Q."/>
            <person name="Ai Y."/>
            <person name="Zhai J.W."/>
            <person name="Wu S.S."/>
            <person name="Zhou Z."/>
            <person name="Hsiao Y.Y."/>
            <person name="Wu W.L."/>
            <person name="Chen Y.Y."/>
            <person name="Lin Y.F."/>
            <person name="Hsu J.L."/>
            <person name="Li C.Y."/>
            <person name="Wang Z.W."/>
            <person name="Zhao X."/>
            <person name="Zhong W.Y."/>
            <person name="Ma X.K."/>
            <person name="Ma L."/>
            <person name="Huang J."/>
            <person name="Chen G.Z."/>
            <person name="Huang M.Z."/>
            <person name="Huang L."/>
            <person name="Peng D.H."/>
            <person name="Luo Y.B."/>
            <person name="Zou S.Q."/>
            <person name="Chen S.P."/>
            <person name="Lan S."/>
            <person name="Tsai W.C."/>
            <person name="Van de Peer Y."/>
            <person name="Liu Z.J."/>
        </authorList>
    </citation>
    <scope>NUCLEOTIDE SEQUENCE [LARGE SCALE GENOMIC DNA]</scope>
    <source>
        <strain evidence="2">Lor288</strain>
    </source>
</reference>
<protein>
    <submittedName>
        <fullName evidence="2">Uncharacterized protein</fullName>
    </submittedName>
</protein>
<dbReference type="EMBL" id="JBBWWR010000014">
    <property type="protein sequence ID" value="KAK8953150.1"/>
    <property type="molecule type" value="Genomic_DNA"/>
</dbReference>
<evidence type="ECO:0000256" key="1">
    <source>
        <dbReference type="SAM" id="MobiDB-lite"/>
    </source>
</evidence>